<sequence>MKNKVSVAVVICLLFSAITIYAAESNNIMTLSKEEVINLAFKNNAEIVKLEKDLEIAKEKLVEAKASFYPKVDLSSSYTRLGEAPVTPDFTTNPFSMKEGSPNSYSFQLGLQYPLYMGGQIRIGYEQAQKDVEMAELNLKQKQHQLREEVLTQYYNILQAKKMVELSKQNINKIERYVEIAQANKEVGIFTNTEVLQARINLIRGQQGLLKAENGLKLAKLALKNTLSLEDNVILELNDELNWQEVQLTEEEVKEYAFANRIEFKLLDLTEDKLELGLDAVKGSKYPTISLASSYSTQSDKLEIGDGDWNVTLMLNYELFDGGIKKSKIKQTEKELEKFQIDKKQARDGIELEIKQSLLKLSEAKKSIELMKLSLEESKKNLNDTELKYQEGIITSFDVLNAQTTLQEVQTDYYQAIYDYNLAVVNLERVMAKVID</sequence>
<reference evidence="10 11" key="2">
    <citation type="submission" date="2016-08" db="EMBL/GenBank/DDBJ databases">
        <title>Orenia metallireducens sp. nov. strain Z6, a Novel Metal-reducing Firmicute from the Deep Subsurface.</title>
        <authorList>
            <person name="Maxim B.I."/>
            <person name="Kenneth K."/>
            <person name="Flynn T.M."/>
            <person name="Oloughlin E.J."/>
            <person name="Locke R.A."/>
            <person name="Weber J.R."/>
            <person name="Egan S.M."/>
            <person name="Mackie R.I."/>
            <person name="Cann I.K."/>
        </authorList>
    </citation>
    <scope>NUCLEOTIDE SEQUENCE [LARGE SCALE GENOMIC DNA]</scope>
    <source>
        <strain evidence="10 11">Z6</strain>
    </source>
</reference>
<keyword evidence="5" id="KW-0812">Transmembrane</keyword>
<dbReference type="Proteomes" id="UP000093514">
    <property type="component" value="Unassembled WGS sequence"/>
</dbReference>
<dbReference type="PANTHER" id="PTHR30026:SF20">
    <property type="entry name" value="OUTER MEMBRANE PROTEIN TOLC"/>
    <property type="match status" value="1"/>
</dbReference>
<evidence type="ECO:0000256" key="2">
    <source>
        <dbReference type="ARBA" id="ARBA00007613"/>
    </source>
</evidence>
<evidence type="ECO:0000313" key="10">
    <source>
        <dbReference type="EMBL" id="OCL27312.1"/>
    </source>
</evidence>
<evidence type="ECO:0000256" key="8">
    <source>
        <dbReference type="SAM" id="Coils"/>
    </source>
</evidence>
<evidence type="ECO:0000256" key="6">
    <source>
        <dbReference type="ARBA" id="ARBA00023136"/>
    </source>
</evidence>
<evidence type="ECO:0000256" key="7">
    <source>
        <dbReference type="ARBA" id="ARBA00023237"/>
    </source>
</evidence>
<keyword evidence="7" id="KW-0998">Cell outer membrane</keyword>
<dbReference type="EMBL" id="LWDV01000008">
    <property type="protein sequence ID" value="OCL27312.1"/>
    <property type="molecule type" value="Genomic_DNA"/>
</dbReference>
<dbReference type="SUPFAM" id="SSF56954">
    <property type="entry name" value="Outer membrane efflux proteins (OEP)"/>
    <property type="match status" value="1"/>
</dbReference>
<dbReference type="RefSeq" id="WP_068717065.1">
    <property type="nucleotide sequence ID" value="NZ_LWDV01000008.1"/>
</dbReference>
<dbReference type="InterPro" id="IPR051906">
    <property type="entry name" value="TolC-like"/>
</dbReference>
<evidence type="ECO:0000256" key="9">
    <source>
        <dbReference type="SAM" id="SignalP"/>
    </source>
</evidence>
<keyword evidence="8" id="KW-0175">Coiled coil</keyword>
<keyword evidence="9" id="KW-0732">Signal</keyword>
<evidence type="ECO:0000256" key="3">
    <source>
        <dbReference type="ARBA" id="ARBA00022448"/>
    </source>
</evidence>
<comment type="caution">
    <text evidence="10">The sequence shown here is derived from an EMBL/GenBank/DDBJ whole genome shotgun (WGS) entry which is preliminary data.</text>
</comment>
<comment type="similarity">
    <text evidence="2">Belongs to the outer membrane factor (OMF) (TC 1.B.17) family.</text>
</comment>
<keyword evidence="3" id="KW-0813">Transport</keyword>
<dbReference type="GO" id="GO:0015288">
    <property type="term" value="F:porin activity"/>
    <property type="evidence" value="ECO:0007669"/>
    <property type="project" value="TreeGrafter"/>
</dbReference>
<evidence type="ECO:0000256" key="1">
    <source>
        <dbReference type="ARBA" id="ARBA00004442"/>
    </source>
</evidence>
<accession>A0A1C0AAJ8</accession>
<reference evidence="11" key="1">
    <citation type="submission" date="2016-07" db="EMBL/GenBank/DDBJ databases">
        <authorList>
            <person name="Florea S."/>
            <person name="Webb J.S."/>
            <person name="Jaromczyk J."/>
            <person name="Schardl C.L."/>
        </authorList>
    </citation>
    <scope>NUCLEOTIDE SEQUENCE [LARGE SCALE GENOMIC DNA]</scope>
    <source>
        <strain evidence="11">Z6</strain>
    </source>
</reference>
<protein>
    <recommendedName>
        <fullName evidence="12">Outer membrane protein TolC</fullName>
    </recommendedName>
</protein>
<keyword evidence="4" id="KW-1134">Transmembrane beta strand</keyword>
<dbReference type="GO" id="GO:1990281">
    <property type="term" value="C:efflux pump complex"/>
    <property type="evidence" value="ECO:0007669"/>
    <property type="project" value="TreeGrafter"/>
</dbReference>
<name>A0A1C0AAJ8_9FIRM</name>
<dbReference type="Gene3D" id="1.20.1600.10">
    <property type="entry name" value="Outer membrane efflux proteins (OEP)"/>
    <property type="match status" value="1"/>
</dbReference>
<keyword evidence="6" id="KW-0472">Membrane</keyword>
<dbReference type="OrthoDB" id="2112995at2"/>
<dbReference type="GO" id="GO:0015562">
    <property type="term" value="F:efflux transmembrane transporter activity"/>
    <property type="evidence" value="ECO:0007669"/>
    <property type="project" value="InterPro"/>
</dbReference>
<evidence type="ECO:0000313" key="11">
    <source>
        <dbReference type="Proteomes" id="UP000093514"/>
    </source>
</evidence>
<comment type="subcellular location">
    <subcellularLocation>
        <location evidence="1">Cell outer membrane</location>
    </subcellularLocation>
</comment>
<feature type="chain" id="PRO_5008642960" description="Outer membrane protein TolC" evidence="9">
    <location>
        <begin position="23"/>
        <end position="436"/>
    </location>
</feature>
<gene>
    <name evidence="10" type="ORF">U472_07570</name>
</gene>
<feature type="signal peptide" evidence="9">
    <location>
        <begin position="1"/>
        <end position="22"/>
    </location>
</feature>
<keyword evidence="11" id="KW-1185">Reference proteome</keyword>
<dbReference type="InterPro" id="IPR003423">
    <property type="entry name" value="OMP_efflux"/>
</dbReference>
<organism evidence="10 11">
    <name type="scientific">Orenia metallireducens</name>
    <dbReference type="NCBI Taxonomy" id="1413210"/>
    <lineage>
        <taxon>Bacteria</taxon>
        <taxon>Bacillati</taxon>
        <taxon>Bacillota</taxon>
        <taxon>Clostridia</taxon>
        <taxon>Halanaerobiales</taxon>
        <taxon>Halobacteroidaceae</taxon>
        <taxon>Orenia</taxon>
    </lineage>
</organism>
<evidence type="ECO:0008006" key="12">
    <source>
        <dbReference type="Google" id="ProtNLM"/>
    </source>
</evidence>
<proteinExistence type="inferred from homology"/>
<feature type="coiled-coil region" evidence="8">
    <location>
        <begin position="329"/>
        <end position="388"/>
    </location>
</feature>
<dbReference type="AlphaFoldDB" id="A0A1C0AAJ8"/>
<evidence type="ECO:0000256" key="5">
    <source>
        <dbReference type="ARBA" id="ARBA00022692"/>
    </source>
</evidence>
<dbReference type="PANTHER" id="PTHR30026">
    <property type="entry name" value="OUTER MEMBRANE PROTEIN TOLC"/>
    <property type="match status" value="1"/>
</dbReference>
<evidence type="ECO:0000256" key="4">
    <source>
        <dbReference type="ARBA" id="ARBA00022452"/>
    </source>
</evidence>
<dbReference type="GO" id="GO:0009279">
    <property type="term" value="C:cell outer membrane"/>
    <property type="evidence" value="ECO:0007669"/>
    <property type="project" value="UniProtKB-SubCell"/>
</dbReference>
<dbReference type="Pfam" id="PF02321">
    <property type="entry name" value="OEP"/>
    <property type="match status" value="2"/>
</dbReference>